<evidence type="ECO:0000313" key="2">
    <source>
        <dbReference type="Proteomes" id="UP000807769"/>
    </source>
</evidence>
<sequence>MSGKHQSLMSSISTSAGRNRGRLVQPIPRLRESQAKKEFDNLVRPTSSALTGRITYEPVESSLRCFFQTTLSCTETALQRGQISDLYQVDFTSSCTVLIRYGASMQCAGIKQEITIRLAKQVFAFLWNAKTGHKEDVTWIVGKETGLGYRCMVWLIGGGVPYILQGLASASYKYVVVNQ</sequence>
<reference evidence="1" key="1">
    <citation type="journal article" date="2020" name="New Phytol.">
        <title>Comparative genomics reveals dynamic genome evolution in host specialist ectomycorrhizal fungi.</title>
        <authorList>
            <person name="Lofgren L.A."/>
            <person name="Nguyen N.H."/>
            <person name="Vilgalys R."/>
            <person name="Ruytinx J."/>
            <person name="Liao H.L."/>
            <person name="Branco S."/>
            <person name="Kuo A."/>
            <person name="LaButti K."/>
            <person name="Lipzen A."/>
            <person name="Andreopoulos W."/>
            <person name="Pangilinan J."/>
            <person name="Riley R."/>
            <person name="Hundley H."/>
            <person name="Na H."/>
            <person name="Barry K."/>
            <person name="Grigoriev I.V."/>
            <person name="Stajich J.E."/>
            <person name="Kennedy P.G."/>
        </authorList>
    </citation>
    <scope>NUCLEOTIDE SEQUENCE</scope>
    <source>
        <strain evidence="1">MN1</strain>
    </source>
</reference>
<dbReference type="Proteomes" id="UP000807769">
    <property type="component" value="Unassembled WGS sequence"/>
</dbReference>
<dbReference type="GeneID" id="64636497"/>
<dbReference type="EMBL" id="JABBWG010000037">
    <property type="protein sequence ID" value="KAG1808705.1"/>
    <property type="molecule type" value="Genomic_DNA"/>
</dbReference>
<organism evidence="1 2">
    <name type="scientific">Suillus subaureus</name>
    <dbReference type="NCBI Taxonomy" id="48587"/>
    <lineage>
        <taxon>Eukaryota</taxon>
        <taxon>Fungi</taxon>
        <taxon>Dikarya</taxon>
        <taxon>Basidiomycota</taxon>
        <taxon>Agaricomycotina</taxon>
        <taxon>Agaricomycetes</taxon>
        <taxon>Agaricomycetidae</taxon>
        <taxon>Boletales</taxon>
        <taxon>Suillineae</taxon>
        <taxon>Suillaceae</taxon>
        <taxon>Suillus</taxon>
    </lineage>
</organism>
<keyword evidence="2" id="KW-1185">Reference proteome</keyword>
<evidence type="ECO:0000313" key="1">
    <source>
        <dbReference type="EMBL" id="KAG1808705.1"/>
    </source>
</evidence>
<proteinExistence type="predicted"/>
<protein>
    <submittedName>
        <fullName evidence="1">Uncharacterized protein</fullName>
    </submittedName>
</protein>
<gene>
    <name evidence="1" type="ORF">BJ212DRAFT_1590064</name>
</gene>
<comment type="caution">
    <text evidence="1">The sequence shown here is derived from an EMBL/GenBank/DDBJ whole genome shotgun (WGS) entry which is preliminary data.</text>
</comment>
<dbReference type="RefSeq" id="XP_041188798.1">
    <property type="nucleotide sequence ID" value="XM_041342481.1"/>
</dbReference>
<accession>A0A9P7E220</accession>
<name>A0A9P7E220_9AGAM</name>
<dbReference type="AlphaFoldDB" id="A0A9P7E220"/>